<evidence type="ECO:0000313" key="3">
    <source>
        <dbReference type="Proteomes" id="UP000702544"/>
    </source>
</evidence>
<organism evidence="2 3">
    <name type="scientific">Candidatus Kutchimonas denitrificans</name>
    <dbReference type="NCBI Taxonomy" id="3056748"/>
    <lineage>
        <taxon>Bacteria</taxon>
        <taxon>Pseudomonadati</taxon>
        <taxon>Gemmatimonadota</taxon>
        <taxon>Gemmatimonadia</taxon>
        <taxon>Candidatus Palauibacterales</taxon>
        <taxon>Candidatus Palauibacteraceae</taxon>
        <taxon>Candidatus Kutchimonas</taxon>
    </lineage>
</organism>
<name>A0AAE4ZBW1_9BACT</name>
<dbReference type="Proteomes" id="UP000702544">
    <property type="component" value="Unassembled WGS sequence"/>
</dbReference>
<keyword evidence="1" id="KW-0812">Transmembrane</keyword>
<keyword evidence="1" id="KW-1133">Transmembrane helix</keyword>
<sequence>MEGSSKDRWDKAQIMLTPVGGLVTAIVIAALGYYGSKALETKRSNDAFVRTYLELTAAEDREKTTFRQEMFAWMADRFTETESLQERLLALELFASNFHETLDLSPLLSEVQQDIEGLEASAGHEERLYELARKIRDRELDILGPVSQVTGFDIGLRAGERWEDSLVLQDGVERRFELSVLEVDEEKRQLSLEMRLTDELRVTVLSFDLDYFDFPLTHYTRLANDQRCAIVLMWFDTAHESAGLRVVCYPGDFRSFTKAERLVERLRD</sequence>
<evidence type="ECO:0000256" key="1">
    <source>
        <dbReference type="SAM" id="Phobius"/>
    </source>
</evidence>
<proteinExistence type="predicted"/>
<evidence type="ECO:0000313" key="2">
    <source>
        <dbReference type="EMBL" id="NIR76537.1"/>
    </source>
</evidence>
<feature type="transmembrane region" description="Helical" evidence="1">
    <location>
        <begin position="12"/>
        <end position="34"/>
    </location>
</feature>
<reference evidence="2 3" key="1">
    <citation type="submission" date="2020-01" db="EMBL/GenBank/DDBJ databases">
        <title>Genomes assembled from Gulf of Kutch pelagic sediment metagenomes.</title>
        <authorList>
            <person name="Chandrashekar M."/>
            <person name="Mahajan M.S."/>
            <person name="Dave K.J."/>
            <person name="Vatsa P."/>
            <person name="Nathani N.M."/>
        </authorList>
    </citation>
    <scope>NUCLEOTIDE SEQUENCE [LARGE SCALE GENOMIC DNA]</scope>
    <source>
        <strain evidence="2">KS3-K002</strain>
    </source>
</reference>
<gene>
    <name evidence="2" type="ORF">GWO12_15765</name>
</gene>
<comment type="caution">
    <text evidence="2">The sequence shown here is derived from an EMBL/GenBank/DDBJ whole genome shotgun (WGS) entry which is preliminary data.</text>
</comment>
<dbReference type="EMBL" id="JAACAK010000130">
    <property type="protein sequence ID" value="NIR76537.1"/>
    <property type="molecule type" value="Genomic_DNA"/>
</dbReference>
<accession>A0AAE4ZBW1</accession>
<dbReference type="AlphaFoldDB" id="A0AAE4ZBW1"/>
<keyword evidence="1" id="KW-0472">Membrane</keyword>
<protein>
    <submittedName>
        <fullName evidence="2">Uncharacterized protein</fullName>
    </submittedName>
</protein>